<organism evidence="1 2">
    <name type="scientific">Aspergillus tanneri</name>
    <dbReference type="NCBI Taxonomy" id="1220188"/>
    <lineage>
        <taxon>Eukaryota</taxon>
        <taxon>Fungi</taxon>
        <taxon>Dikarya</taxon>
        <taxon>Ascomycota</taxon>
        <taxon>Pezizomycotina</taxon>
        <taxon>Eurotiomycetes</taxon>
        <taxon>Eurotiomycetidae</taxon>
        <taxon>Eurotiales</taxon>
        <taxon>Aspergillaceae</taxon>
        <taxon>Aspergillus</taxon>
        <taxon>Aspergillus subgen. Circumdati</taxon>
    </lineage>
</organism>
<accession>A0A4S3JJN1</accession>
<protein>
    <submittedName>
        <fullName evidence="1">Uncharacterized protein</fullName>
    </submittedName>
</protein>
<name>A0A4S3JJN1_9EURO</name>
<gene>
    <name evidence="1" type="ORF">EYZ11_005689</name>
</gene>
<dbReference type="EMBL" id="SOSA01000187">
    <property type="protein sequence ID" value="THC94817.1"/>
    <property type="molecule type" value="Genomic_DNA"/>
</dbReference>
<proteinExistence type="predicted"/>
<keyword evidence="2" id="KW-1185">Reference proteome</keyword>
<sequence>MSEQEHVHVFLLVLIVNPGLT</sequence>
<reference evidence="1 2" key="1">
    <citation type="submission" date="2019-03" db="EMBL/GenBank/DDBJ databases">
        <title>The genome sequence of a newly discovered highly antifungal drug resistant Aspergillus species, Aspergillus tanneri NIH 1004.</title>
        <authorList>
            <person name="Mounaud S."/>
            <person name="Singh I."/>
            <person name="Joardar V."/>
            <person name="Pakala S."/>
            <person name="Pakala S."/>
            <person name="Venepally P."/>
            <person name="Hoover J."/>
            <person name="Nierman W."/>
            <person name="Chung J."/>
            <person name="Losada L."/>
        </authorList>
    </citation>
    <scope>NUCLEOTIDE SEQUENCE [LARGE SCALE GENOMIC DNA]</scope>
    <source>
        <strain evidence="1 2">NIH1004</strain>
    </source>
</reference>
<comment type="caution">
    <text evidence="1">The sequence shown here is derived from an EMBL/GenBank/DDBJ whole genome shotgun (WGS) entry which is preliminary data.</text>
</comment>
<dbReference type="Proteomes" id="UP000308092">
    <property type="component" value="Unassembled WGS sequence"/>
</dbReference>
<evidence type="ECO:0000313" key="2">
    <source>
        <dbReference type="Proteomes" id="UP000308092"/>
    </source>
</evidence>
<dbReference type="VEuPathDB" id="FungiDB:EYZ11_005689"/>
<evidence type="ECO:0000313" key="1">
    <source>
        <dbReference type="EMBL" id="THC94817.1"/>
    </source>
</evidence>
<dbReference type="AlphaFoldDB" id="A0A4S3JJN1"/>